<name>A0A8S1K9K3_9CILI</name>
<evidence type="ECO:0000313" key="2">
    <source>
        <dbReference type="Proteomes" id="UP000692954"/>
    </source>
</evidence>
<reference evidence="1" key="1">
    <citation type="submission" date="2021-01" db="EMBL/GenBank/DDBJ databases">
        <authorList>
            <consortium name="Genoscope - CEA"/>
            <person name="William W."/>
        </authorList>
    </citation>
    <scope>NUCLEOTIDE SEQUENCE</scope>
</reference>
<sequence length="128" mass="15592">MFKYHYETGVDDLIMKLQKQIRNTNFELKRMNRFFLPQIINKNYESERNKRVLKTLEDPILKSYSNQKRFDRSNYSIHNKSNNVQKSNLIQSPVELEKIDECQVFVWRISNKKPNITFRNQRFSTVQK</sequence>
<organism evidence="1 2">
    <name type="scientific">Paramecium sonneborni</name>
    <dbReference type="NCBI Taxonomy" id="65129"/>
    <lineage>
        <taxon>Eukaryota</taxon>
        <taxon>Sar</taxon>
        <taxon>Alveolata</taxon>
        <taxon>Ciliophora</taxon>
        <taxon>Intramacronucleata</taxon>
        <taxon>Oligohymenophorea</taxon>
        <taxon>Peniculida</taxon>
        <taxon>Parameciidae</taxon>
        <taxon>Paramecium</taxon>
    </lineage>
</organism>
<evidence type="ECO:0000313" key="1">
    <source>
        <dbReference type="EMBL" id="CAD8049686.1"/>
    </source>
</evidence>
<accession>A0A8S1K9K3</accession>
<gene>
    <name evidence="1" type="ORF">PSON_ATCC_30995.1.T0040264</name>
</gene>
<protein>
    <submittedName>
        <fullName evidence="1">Uncharacterized protein</fullName>
    </submittedName>
</protein>
<dbReference type="AlphaFoldDB" id="A0A8S1K9K3"/>
<dbReference type="EMBL" id="CAJJDN010000004">
    <property type="protein sequence ID" value="CAD8049686.1"/>
    <property type="molecule type" value="Genomic_DNA"/>
</dbReference>
<keyword evidence="2" id="KW-1185">Reference proteome</keyword>
<proteinExistence type="predicted"/>
<comment type="caution">
    <text evidence="1">The sequence shown here is derived from an EMBL/GenBank/DDBJ whole genome shotgun (WGS) entry which is preliminary data.</text>
</comment>
<dbReference type="Proteomes" id="UP000692954">
    <property type="component" value="Unassembled WGS sequence"/>
</dbReference>
<dbReference type="OrthoDB" id="10330060at2759"/>